<keyword evidence="2" id="KW-1185">Reference proteome</keyword>
<reference evidence="2" key="1">
    <citation type="submission" date="2016-11" db="EMBL/GenBank/DDBJ databases">
        <authorList>
            <person name="Varghese N."/>
            <person name="Submissions S."/>
        </authorList>
    </citation>
    <scope>NUCLEOTIDE SEQUENCE [LARGE SCALE GENOMIC DNA]</scope>
    <source>
        <strain evidence="2">DSM 17456</strain>
    </source>
</reference>
<organism evidence="1 2">
    <name type="scientific">Halodesulfovibrio marinisediminis DSM 17456</name>
    <dbReference type="NCBI Taxonomy" id="1121457"/>
    <lineage>
        <taxon>Bacteria</taxon>
        <taxon>Pseudomonadati</taxon>
        <taxon>Thermodesulfobacteriota</taxon>
        <taxon>Desulfovibrionia</taxon>
        <taxon>Desulfovibrionales</taxon>
        <taxon>Desulfovibrionaceae</taxon>
        <taxon>Halodesulfovibrio</taxon>
    </lineage>
</organism>
<protein>
    <submittedName>
        <fullName evidence="1">Uncharacterized protein</fullName>
    </submittedName>
</protein>
<accession>A0A1N6GY67</accession>
<dbReference type="EMBL" id="FSRG01000005">
    <property type="protein sequence ID" value="SIO12521.1"/>
    <property type="molecule type" value="Genomic_DNA"/>
</dbReference>
<evidence type="ECO:0000313" key="1">
    <source>
        <dbReference type="EMBL" id="SIO12521.1"/>
    </source>
</evidence>
<dbReference type="AlphaFoldDB" id="A0A1N6GY67"/>
<gene>
    <name evidence="1" type="ORF">SAMN02745161_1887</name>
</gene>
<proteinExistence type="predicted"/>
<sequence length="52" mass="5831">MSESRVNFVYCDKLLPVLRPVIETRLASHTHDPKNSMVVLQLGFGLSCKTQA</sequence>
<evidence type="ECO:0000313" key="2">
    <source>
        <dbReference type="Proteomes" id="UP000184694"/>
    </source>
</evidence>
<dbReference type="STRING" id="1121457.SAMN02745161_1887"/>
<name>A0A1N6GY67_9BACT</name>
<dbReference type="Proteomes" id="UP000184694">
    <property type="component" value="Unassembled WGS sequence"/>
</dbReference>